<accession>A0ABT8M111</accession>
<dbReference type="PANTHER" id="PTHR38813">
    <property type="match status" value="1"/>
</dbReference>
<proteinExistence type="predicted"/>
<dbReference type="Proteomes" id="UP001168423">
    <property type="component" value="Unassembled WGS sequence"/>
</dbReference>
<dbReference type="SUPFAM" id="SSF143011">
    <property type="entry name" value="RelE-like"/>
    <property type="match status" value="1"/>
</dbReference>
<reference evidence="1" key="1">
    <citation type="submission" date="2019-05" db="EMBL/GenBank/DDBJ databases">
        <title>Isolation and characterization of methanogens from the cold seep sediment at Four-Way Closure Ridge.</title>
        <authorList>
            <person name="You Y.-T."/>
            <person name="Chen S.-C."/>
            <person name="Zhang W.-L."/>
            <person name="Lai M.-C."/>
        </authorList>
    </citation>
    <scope>NUCLEOTIDE SEQUENCE</scope>
    <source>
        <strain evidence="1">FWC-SCC3</strain>
    </source>
</reference>
<gene>
    <name evidence="1" type="ORF">FGW20_02525</name>
</gene>
<dbReference type="InterPro" id="IPR052747">
    <property type="entry name" value="TA_system_RelE_toxin"/>
</dbReference>
<sequence>MTFRLMVDKRALNFLNSLDAKAQRVIKAKLKFLRENPYPGSDGDKENLHTNKKRESYRLHIARTFTVIYNINSDEKLIYITHIMPIEKAHRRYGRI</sequence>
<evidence type="ECO:0000313" key="2">
    <source>
        <dbReference type="Proteomes" id="UP001168423"/>
    </source>
</evidence>
<dbReference type="EMBL" id="VCYI01000002">
    <property type="protein sequence ID" value="MDN7011936.1"/>
    <property type="molecule type" value="Genomic_DNA"/>
</dbReference>
<dbReference type="PANTHER" id="PTHR38813:SF1">
    <property type="entry name" value="TOXIN RELE1-RELATED"/>
    <property type="match status" value="1"/>
</dbReference>
<keyword evidence="2" id="KW-1185">Reference proteome</keyword>
<evidence type="ECO:0000313" key="1">
    <source>
        <dbReference type="EMBL" id="MDN7011936.1"/>
    </source>
</evidence>
<organism evidence="1 2">
    <name type="scientific">Methanoculleus methanifontis</name>
    <dbReference type="NCBI Taxonomy" id="2584086"/>
    <lineage>
        <taxon>Archaea</taxon>
        <taxon>Methanobacteriati</taxon>
        <taxon>Methanobacteriota</taxon>
        <taxon>Stenosarchaea group</taxon>
        <taxon>Methanomicrobia</taxon>
        <taxon>Methanomicrobiales</taxon>
        <taxon>Methanomicrobiaceae</taxon>
        <taxon>Methanoculleus</taxon>
    </lineage>
</organism>
<dbReference type="RefSeq" id="WP_301676523.1">
    <property type="nucleotide sequence ID" value="NZ_VCYI01000002.1"/>
</dbReference>
<dbReference type="Gene3D" id="3.30.2310.20">
    <property type="entry name" value="RelE-like"/>
    <property type="match status" value="1"/>
</dbReference>
<protein>
    <recommendedName>
        <fullName evidence="3">Type II toxin-antitoxin system RelE/ParE family toxin</fullName>
    </recommendedName>
</protein>
<evidence type="ECO:0008006" key="3">
    <source>
        <dbReference type="Google" id="ProtNLM"/>
    </source>
</evidence>
<dbReference type="InterPro" id="IPR035093">
    <property type="entry name" value="RelE/ParE_toxin_dom_sf"/>
</dbReference>
<name>A0ABT8M111_9EURY</name>
<comment type="caution">
    <text evidence="1">The sequence shown here is derived from an EMBL/GenBank/DDBJ whole genome shotgun (WGS) entry which is preliminary data.</text>
</comment>